<proteinExistence type="predicted"/>
<gene>
    <name evidence="2" type="ORF">ACFPYJ_26795</name>
</gene>
<dbReference type="Pfam" id="PF13472">
    <property type="entry name" value="Lipase_GDSL_2"/>
    <property type="match status" value="1"/>
</dbReference>
<dbReference type="PANTHER" id="PTHR30383:SF5">
    <property type="entry name" value="SGNH HYDROLASE-TYPE ESTERASE DOMAIN-CONTAINING PROTEIN"/>
    <property type="match status" value="1"/>
</dbReference>
<comment type="caution">
    <text evidence="2">The sequence shown here is derived from an EMBL/GenBank/DDBJ whole genome shotgun (WGS) entry which is preliminary data.</text>
</comment>
<organism evidence="2 3">
    <name type="scientific">Paenibacillus solisilvae</name>
    <dbReference type="NCBI Taxonomy" id="2486751"/>
    <lineage>
        <taxon>Bacteria</taxon>
        <taxon>Bacillati</taxon>
        <taxon>Bacillota</taxon>
        <taxon>Bacilli</taxon>
        <taxon>Bacillales</taxon>
        <taxon>Paenibacillaceae</taxon>
        <taxon>Paenibacillus</taxon>
    </lineage>
</organism>
<keyword evidence="3" id="KW-1185">Reference proteome</keyword>
<feature type="domain" description="SGNH hydrolase-type esterase" evidence="1">
    <location>
        <begin position="44"/>
        <end position="227"/>
    </location>
</feature>
<dbReference type="SUPFAM" id="SSF52266">
    <property type="entry name" value="SGNH hydrolase"/>
    <property type="match status" value="1"/>
</dbReference>
<dbReference type="Proteomes" id="UP001596047">
    <property type="component" value="Unassembled WGS sequence"/>
</dbReference>
<dbReference type="InterPro" id="IPR013830">
    <property type="entry name" value="SGNH_hydro"/>
</dbReference>
<evidence type="ECO:0000313" key="2">
    <source>
        <dbReference type="EMBL" id="MFC5652661.1"/>
    </source>
</evidence>
<dbReference type="PANTHER" id="PTHR30383">
    <property type="entry name" value="THIOESTERASE 1/PROTEASE 1/LYSOPHOSPHOLIPASE L1"/>
    <property type="match status" value="1"/>
</dbReference>
<protein>
    <submittedName>
        <fullName evidence="2">GDSL-type esterase/lipase family protein</fullName>
    </submittedName>
</protein>
<reference evidence="3" key="1">
    <citation type="journal article" date="2019" name="Int. J. Syst. Evol. Microbiol.">
        <title>The Global Catalogue of Microorganisms (GCM) 10K type strain sequencing project: providing services to taxonomists for standard genome sequencing and annotation.</title>
        <authorList>
            <consortium name="The Broad Institute Genomics Platform"/>
            <consortium name="The Broad Institute Genome Sequencing Center for Infectious Disease"/>
            <person name="Wu L."/>
            <person name="Ma J."/>
        </authorList>
    </citation>
    <scope>NUCLEOTIDE SEQUENCE [LARGE SCALE GENOMIC DNA]</scope>
    <source>
        <strain evidence="3">CGMCC 1.3240</strain>
    </source>
</reference>
<name>A0ABW0W7I0_9BACL</name>
<dbReference type="InterPro" id="IPR051532">
    <property type="entry name" value="Ester_Hydrolysis_Enzymes"/>
</dbReference>
<dbReference type="InterPro" id="IPR036514">
    <property type="entry name" value="SGNH_hydro_sf"/>
</dbReference>
<sequence>MRGSSIIRPGYFSVRGTADQMRPVYDRYNEQIIHNRLPINFVFIGESITQFWDVQTYFGGRKNTIVNRGISGDMTFFMLKRFPADVLQLKPKYVHIMGGTNNTWRMGAFDPQERKSPNQIYFETVSDIGTMVREAKKYGIIPIIGSNLPTGKGIPCFESQPLLYCRDTSTDLRNELLFQINHGTRQLAVYETAIYVDYHSYMTDRDGRTLRPELADDGLHPNVLGYNIMAEVLYKTLAAAGVEIGTL</sequence>
<dbReference type="EMBL" id="JBHSOW010000102">
    <property type="protein sequence ID" value="MFC5652661.1"/>
    <property type="molecule type" value="Genomic_DNA"/>
</dbReference>
<evidence type="ECO:0000259" key="1">
    <source>
        <dbReference type="Pfam" id="PF13472"/>
    </source>
</evidence>
<evidence type="ECO:0000313" key="3">
    <source>
        <dbReference type="Proteomes" id="UP001596047"/>
    </source>
</evidence>
<accession>A0ABW0W7I0</accession>
<dbReference type="Gene3D" id="3.40.50.1110">
    <property type="entry name" value="SGNH hydrolase"/>
    <property type="match status" value="1"/>
</dbReference>
<dbReference type="RefSeq" id="WP_379191306.1">
    <property type="nucleotide sequence ID" value="NZ_JBHSOW010000102.1"/>
</dbReference>